<feature type="region of interest" description="Disordered" evidence="1">
    <location>
        <begin position="135"/>
        <end position="170"/>
    </location>
</feature>
<evidence type="ECO:0000313" key="3">
    <source>
        <dbReference type="Proteomes" id="UP000053424"/>
    </source>
</evidence>
<proteinExistence type="predicted"/>
<feature type="region of interest" description="Disordered" evidence="1">
    <location>
        <begin position="1"/>
        <end position="50"/>
    </location>
</feature>
<accession>A0A0C3CRX7</accession>
<evidence type="ECO:0000256" key="1">
    <source>
        <dbReference type="SAM" id="MobiDB-lite"/>
    </source>
</evidence>
<keyword evidence="3" id="KW-1185">Reference proteome</keyword>
<dbReference type="AlphaFoldDB" id="A0A0C3CRX7"/>
<name>A0A0C3CRX7_HEBCY</name>
<feature type="compositionally biased region" description="Basic and acidic residues" evidence="1">
    <location>
        <begin position="1"/>
        <end position="10"/>
    </location>
</feature>
<sequence length="382" mass="41502">MALPQSDKHPAVRQLVRPSSPIDEAGRDPPPRSLLPPPSRVSIPVGPPGVRRSFRVVDISADEFPSTFPIQAPVLSSKRRRAPGKQSRTPTSSIKKPRNVKARKDPIQCPLSTAIPAPSSSLMTRSKTKARAILSENPPATHPSPRPLVTSSSFSASSPTDNMRAPLPNAVDKLPAPDLGGIQTSSPLKVPQSGVITALDPYWKGAIPQPCASCSSCAFIKASGLSIQCEFLGWGIKCPLCKLHNKNACTFKMNAAQVDQNIKPLPLLPDHSLRSLQFYLNRLEKAAHHARDMANIASRSSMVVDHLAGEVQRLVLYVASRLPPAPMSSRFTATDIIRALLNRDPTRRDLEQVDPKVIDLVLQVAEYYRSVPDVHLTVFPGP</sequence>
<reference evidence="2 3" key="1">
    <citation type="submission" date="2014-04" db="EMBL/GenBank/DDBJ databases">
        <authorList>
            <consortium name="DOE Joint Genome Institute"/>
            <person name="Kuo A."/>
            <person name="Gay G."/>
            <person name="Dore J."/>
            <person name="Kohler A."/>
            <person name="Nagy L.G."/>
            <person name="Floudas D."/>
            <person name="Copeland A."/>
            <person name="Barry K.W."/>
            <person name="Cichocki N."/>
            <person name="Veneault-Fourrey C."/>
            <person name="LaButti K."/>
            <person name="Lindquist E.A."/>
            <person name="Lipzen A."/>
            <person name="Lundell T."/>
            <person name="Morin E."/>
            <person name="Murat C."/>
            <person name="Sun H."/>
            <person name="Tunlid A."/>
            <person name="Henrissat B."/>
            <person name="Grigoriev I.V."/>
            <person name="Hibbett D.S."/>
            <person name="Martin F."/>
            <person name="Nordberg H.P."/>
            <person name="Cantor M.N."/>
            <person name="Hua S.X."/>
        </authorList>
    </citation>
    <scope>NUCLEOTIDE SEQUENCE [LARGE SCALE GENOMIC DNA]</scope>
    <source>
        <strain evidence="3">h7</strain>
    </source>
</reference>
<protein>
    <submittedName>
        <fullName evidence="2">Uncharacterized protein</fullName>
    </submittedName>
</protein>
<dbReference type="EMBL" id="KN831770">
    <property type="protein sequence ID" value="KIM46611.1"/>
    <property type="molecule type" value="Genomic_DNA"/>
</dbReference>
<dbReference type="Proteomes" id="UP000053424">
    <property type="component" value="Unassembled WGS sequence"/>
</dbReference>
<evidence type="ECO:0000313" key="2">
    <source>
        <dbReference type="EMBL" id="KIM46611.1"/>
    </source>
</evidence>
<reference evidence="3" key="2">
    <citation type="submission" date="2015-01" db="EMBL/GenBank/DDBJ databases">
        <title>Evolutionary Origins and Diversification of the Mycorrhizal Mutualists.</title>
        <authorList>
            <consortium name="DOE Joint Genome Institute"/>
            <consortium name="Mycorrhizal Genomics Consortium"/>
            <person name="Kohler A."/>
            <person name="Kuo A."/>
            <person name="Nagy L.G."/>
            <person name="Floudas D."/>
            <person name="Copeland A."/>
            <person name="Barry K.W."/>
            <person name="Cichocki N."/>
            <person name="Veneault-Fourrey C."/>
            <person name="LaButti K."/>
            <person name="Lindquist E.A."/>
            <person name="Lipzen A."/>
            <person name="Lundell T."/>
            <person name="Morin E."/>
            <person name="Murat C."/>
            <person name="Riley R."/>
            <person name="Ohm R."/>
            <person name="Sun H."/>
            <person name="Tunlid A."/>
            <person name="Henrissat B."/>
            <person name="Grigoriev I.V."/>
            <person name="Hibbett D.S."/>
            <person name="Martin F."/>
        </authorList>
    </citation>
    <scope>NUCLEOTIDE SEQUENCE [LARGE SCALE GENOMIC DNA]</scope>
    <source>
        <strain evidence="3">h7</strain>
    </source>
</reference>
<feature type="region of interest" description="Disordered" evidence="1">
    <location>
        <begin position="67"/>
        <end position="103"/>
    </location>
</feature>
<dbReference type="HOGENOM" id="CLU_723729_0_0_1"/>
<gene>
    <name evidence="2" type="ORF">M413DRAFT_23006</name>
</gene>
<organism evidence="2 3">
    <name type="scientific">Hebeloma cylindrosporum</name>
    <dbReference type="NCBI Taxonomy" id="76867"/>
    <lineage>
        <taxon>Eukaryota</taxon>
        <taxon>Fungi</taxon>
        <taxon>Dikarya</taxon>
        <taxon>Basidiomycota</taxon>
        <taxon>Agaricomycotina</taxon>
        <taxon>Agaricomycetes</taxon>
        <taxon>Agaricomycetidae</taxon>
        <taxon>Agaricales</taxon>
        <taxon>Agaricineae</taxon>
        <taxon>Hymenogastraceae</taxon>
        <taxon>Hebeloma</taxon>
    </lineage>
</organism>